<sequence length="198" mass="20078">MIRRTLSAAALALSLAACATAPGPVEVTRFVAPTAGPQLAQGSIFVQSAVGADSLELAPYKAAVAAELVRQGYREAGRAGASQIAEVYVERYQLGRDGGRSPVSVGVGGSTGSYGSGVGLGVGINLGGGSRTEVGTEMRVVIRDAATSQVLWEGRADFTAPQNSPLADRVASAQTVAAALFSEFPGNNGETVLVEVPE</sequence>
<dbReference type="Proteomes" id="UP001235664">
    <property type="component" value="Unassembled WGS sequence"/>
</dbReference>
<organism evidence="3 4">
    <name type="scientific">Qipengyuania benthica</name>
    <dbReference type="NCBI Taxonomy" id="3067651"/>
    <lineage>
        <taxon>Bacteria</taxon>
        <taxon>Pseudomonadati</taxon>
        <taxon>Pseudomonadota</taxon>
        <taxon>Alphaproteobacteria</taxon>
        <taxon>Sphingomonadales</taxon>
        <taxon>Erythrobacteraceae</taxon>
        <taxon>Qipengyuania</taxon>
    </lineage>
</organism>
<dbReference type="EMBL" id="JAVAIL010000003">
    <property type="protein sequence ID" value="MDP4540218.1"/>
    <property type="molecule type" value="Genomic_DNA"/>
</dbReference>
<reference evidence="3 4" key="1">
    <citation type="submission" date="2023-08" db="EMBL/GenBank/DDBJ databases">
        <title>genomic of DY56.</title>
        <authorList>
            <person name="Wang Y."/>
        </authorList>
    </citation>
    <scope>NUCLEOTIDE SEQUENCE [LARGE SCALE GENOMIC DNA]</scope>
    <source>
        <strain evidence="3 4">DY56-A-20</strain>
    </source>
</reference>
<protein>
    <submittedName>
        <fullName evidence="3">DUF4136 domain-containing protein</fullName>
    </submittedName>
</protein>
<comment type="caution">
    <text evidence="3">The sequence shown here is derived from an EMBL/GenBank/DDBJ whole genome shotgun (WGS) entry which is preliminary data.</text>
</comment>
<evidence type="ECO:0000313" key="4">
    <source>
        <dbReference type="Proteomes" id="UP001235664"/>
    </source>
</evidence>
<name>A0ABT9HAC3_9SPHN</name>
<dbReference type="Pfam" id="PF13590">
    <property type="entry name" value="DUF4136"/>
    <property type="match status" value="1"/>
</dbReference>
<dbReference type="RefSeq" id="WP_305930353.1">
    <property type="nucleotide sequence ID" value="NZ_JAVAIL010000003.1"/>
</dbReference>
<evidence type="ECO:0000259" key="2">
    <source>
        <dbReference type="Pfam" id="PF13590"/>
    </source>
</evidence>
<dbReference type="PROSITE" id="PS51257">
    <property type="entry name" value="PROKAR_LIPOPROTEIN"/>
    <property type="match status" value="1"/>
</dbReference>
<feature type="signal peptide" evidence="1">
    <location>
        <begin position="1"/>
        <end position="19"/>
    </location>
</feature>
<accession>A0ABT9HAC3</accession>
<evidence type="ECO:0000313" key="3">
    <source>
        <dbReference type="EMBL" id="MDP4540218.1"/>
    </source>
</evidence>
<feature type="chain" id="PRO_5046077515" evidence="1">
    <location>
        <begin position="20"/>
        <end position="198"/>
    </location>
</feature>
<keyword evidence="1" id="KW-0732">Signal</keyword>
<gene>
    <name evidence="3" type="ORF">Q9K01_11320</name>
</gene>
<evidence type="ECO:0000256" key="1">
    <source>
        <dbReference type="SAM" id="SignalP"/>
    </source>
</evidence>
<keyword evidence="4" id="KW-1185">Reference proteome</keyword>
<feature type="domain" description="DUF4136" evidence="2">
    <location>
        <begin position="49"/>
        <end position="186"/>
    </location>
</feature>
<dbReference type="InterPro" id="IPR025411">
    <property type="entry name" value="DUF4136"/>
</dbReference>
<proteinExistence type="predicted"/>